<dbReference type="InterPro" id="IPR037004">
    <property type="entry name" value="Exonuc_VII_ssu_sf"/>
</dbReference>
<evidence type="ECO:0000256" key="2">
    <source>
        <dbReference type="ARBA" id="ARBA00022490"/>
    </source>
</evidence>
<gene>
    <name evidence="6" type="primary">xseB</name>
    <name evidence="7" type="ORF">SAMN02745885_01061</name>
</gene>
<dbReference type="EC" id="3.1.11.6" evidence="6"/>
<evidence type="ECO:0000256" key="4">
    <source>
        <dbReference type="ARBA" id="ARBA00022801"/>
    </source>
</evidence>
<dbReference type="Pfam" id="PF02609">
    <property type="entry name" value="Exonuc_VII_S"/>
    <property type="match status" value="1"/>
</dbReference>
<protein>
    <recommendedName>
        <fullName evidence="6">Exodeoxyribonuclease 7 small subunit</fullName>
        <ecNumber evidence="6">3.1.11.6</ecNumber>
    </recommendedName>
    <alternativeName>
        <fullName evidence="6">Exodeoxyribonuclease VII small subunit</fullName>
        <shortName evidence="6">Exonuclease VII small subunit</shortName>
    </alternativeName>
</protein>
<name>A0A1T4NW64_9FIRM</name>
<dbReference type="Proteomes" id="UP000189933">
    <property type="component" value="Unassembled WGS sequence"/>
</dbReference>
<keyword evidence="5 6" id="KW-0269">Exonuclease</keyword>
<dbReference type="NCBIfam" id="TIGR01280">
    <property type="entry name" value="xseB"/>
    <property type="match status" value="1"/>
</dbReference>
<keyword evidence="2 6" id="KW-0963">Cytoplasm</keyword>
<dbReference type="GO" id="GO:0008855">
    <property type="term" value="F:exodeoxyribonuclease VII activity"/>
    <property type="evidence" value="ECO:0007669"/>
    <property type="project" value="UniProtKB-UniRule"/>
</dbReference>
<reference evidence="8" key="1">
    <citation type="submission" date="2017-02" db="EMBL/GenBank/DDBJ databases">
        <authorList>
            <person name="Varghese N."/>
            <person name="Submissions S."/>
        </authorList>
    </citation>
    <scope>NUCLEOTIDE SEQUENCE [LARGE SCALE GENOMIC DNA]</scope>
    <source>
        <strain evidence="8">DSM 16521</strain>
    </source>
</reference>
<comment type="subcellular location">
    <subcellularLocation>
        <location evidence="6">Cytoplasm</location>
    </subcellularLocation>
</comment>
<keyword evidence="8" id="KW-1185">Reference proteome</keyword>
<dbReference type="HAMAP" id="MF_00337">
    <property type="entry name" value="Exonuc_7_S"/>
    <property type="match status" value="1"/>
</dbReference>
<keyword evidence="3 6" id="KW-0540">Nuclease</keyword>
<evidence type="ECO:0000313" key="7">
    <source>
        <dbReference type="EMBL" id="SJZ83463.1"/>
    </source>
</evidence>
<dbReference type="OrthoDB" id="49164at2"/>
<evidence type="ECO:0000256" key="3">
    <source>
        <dbReference type="ARBA" id="ARBA00022722"/>
    </source>
</evidence>
<evidence type="ECO:0000313" key="8">
    <source>
        <dbReference type="Proteomes" id="UP000189933"/>
    </source>
</evidence>
<evidence type="ECO:0000256" key="1">
    <source>
        <dbReference type="ARBA" id="ARBA00009998"/>
    </source>
</evidence>
<dbReference type="GO" id="GO:0009318">
    <property type="term" value="C:exodeoxyribonuclease VII complex"/>
    <property type="evidence" value="ECO:0007669"/>
    <property type="project" value="UniProtKB-UniRule"/>
</dbReference>
<dbReference type="RefSeq" id="WP_078665147.1">
    <property type="nucleotide sequence ID" value="NZ_FUXM01000008.1"/>
</dbReference>
<comment type="function">
    <text evidence="6">Bidirectionally degrades single-stranded DNA into large acid-insoluble oligonucleotides, which are then degraded further into small acid-soluble oligonucleotides.</text>
</comment>
<comment type="catalytic activity">
    <reaction evidence="6">
        <text>Exonucleolytic cleavage in either 5'- to 3'- or 3'- to 5'-direction to yield nucleoside 5'-phosphates.</text>
        <dbReference type="EC" id="3.1.11.6"/>
    </reaction>
</comment>
<dbReference type="NCBIfam" id="NF002140">
    <property type="entry name" value="PRK00977.1-4"/>
    <property type="match status" value="1"/>
</dbReference>
<dbReference type="Gene3D" id="1.10.287.1040">
    <property type="entry name" value="Exonuclease VII, small subunit"/>
    <property type="match status" value="1"/>
</dbReference>
<dbReference type="GO" id="GO:0005829">
    <property type="term" value="C:cytosol"/>
    <property type="evidence" value="ECO:0007669"/>
    <property type="project" value="TreeGrafter"/>
</dbReference>
<dbReference type="SUPFAM" id="SSF116842">
    <property type="entry name" value="XseB-like"/>
    <property type="match status" value="1"/>
</dbReference>
<dbReference type="PANTHER" id="PTHR34137">
    <property type="entry name" value="EXODEOXYRIBONUCLEASE 7 SMALL SUBUNIT"/>
    <property type="match status" value="1"/>
</dbReference>
<comment type="similarity">
    <text evidence="1 6">Belongs to the XseB family.</text>
</comment>
<dbReference type="GO" id="GO:0006308">
    <property type="term" value="P:DNA catabolic process"/>
    <property type="evidence" value="ECO:0007669"/>
    <property type="project" value="UniProtKB-UniRule"/>
</dbReference>
<keyword evidence="4 6" id="KW-0378">Hydrolase</keyword>
<dbReference type="EMBL" id="FUXM01000008">
    <property type="protein sequence ID" value="SJZ83463.1"/>
    <property type="molecule type" value="Genomic_DNA"/>
</dbReference>
<dbReference type="AlphaFoldDB" id="A0A1T4NW64"/>
<accession>A0A1T4NW64</accession>
<organism evidence="7 8">
    <name type="scientific">Carboxydocella sporoproducens DSM 16521</name>
    <dbReference type="NCBI Taxonomy" id="1121270"/>
    <lineage>
        <taxon>Bacteria</taxon>
        <taxon>Bacillati</taxon>
        <taxon>Bacillota</taxon>
        <taxon>Clostridia</taxon>
        <taxon>Eubacteriales</taxon>
        <taxon>Clostridiales Family XVI. Incertae Sedis</taxon>
        <taxon>Carboxydocella</taxon>
    </lineage>
</organism>
<dbReference type="InterPro" id="IPR003761">
    <property type="entry name" value="Exonuc_VII_S"/>
</dbReference>
<proteinExistence type="inferred from homology"/>
<comment type="subunit">
    <text evidence="6">Heterooligomer composed of large and small subunits.</text>
</comment>
<sequence length="75" mass="8541">MDNQLSYEEAMQKLERIVSQLERGQLPLEDALRAFEEGVKLVRLCQEKLQAAEGKLLLLQAQSNAKIELQEATLE</sequence>
<dbReference type="PANTHER" id="PTHR34137:SF1">
    <property type="entry name" value="EXODEOXYRIBONUCLEASE 7 SMALL SUBUNIT"/>
    <property type="match status" value="1"/>
</dbReference>
<evidence type="ECO:0000256" key="6">
    <source>
        <dbReference type="HAMAP-Rule" id="MF_00337"/>
    </source>
</evidence>
<dbReference type="PIRSF" id="PIRSF006488">
    <property type="entry name" value="Exonuc_VII_S"/>
    <property type="match status" value="1"/>
</dbReference>
<evidence type="ECO:0000256" key="5">
    <source>
        <dbReference type="ARBA" id="ARBA00022839"/>
    </source>
</evidence>